<evidence type="ECO:0000256" key="1">
    <source>
        <dbReference type="SAM" id="MobiDB-lite"/>
    </source>
</evidence>
<dbReference type="InParanoid" id="A0A1Y2CYR0"/>
<organism evidence="2 3">
    <name type="scientific">Leucosporidium creatinivorum</name>
    <dbReference type="NCBI Taxonomy" id="106004"/>
    <lineage>
        <taxon>Eukaryota</taxon>
        <taxon>Fungi</taxon>
        <taxon>Dikarya</taxon>
        <taxon>Basidiomycota</taxon>
        <taxon>Pucciniomycotina</taxon>
        <taxon>Microbotryomycetes</taxon>
        <taxon>Leucosporidiales</taxon>
        <taxon>Leucosporidium</taxon>
    </lineage>
</organism>
<gene>
    <name evidence="2" type="ORF">BCR35DRAFT_356050</name>
</gene>
<dbReference type="Proteomes" id="UP000193467">
    <property type="component" value="Unassembled WGS sequence"/>
</dbReference>
<evidence type="ECO:0000313" key="2">
    <source>
        <dbReference type="EMBL" id="ORY52181.1"/>
    </source>
</evidence>
<feature type="compositionally biased region" description="Low complexity" evidence="1">
    <location>
        <begin position="237"/>
        <end position="251"/>
    </location>
</feature>
<feature type="compositionally biased region" description="Acidic residues" evidence="1">
    <location>
        <begin position="316"/>
        <end position="327"/>
    </location>
</feature>
<feature type="compositionally biased region" description="Pro residues" evidence="1">
    <location>
        <begin position="226"/>
        <end position="236"/>
    </location>
</feature>
<feature type="compositionally biased region" description="Low complexity" evidence="1">
    <location>
        <begin position="86"/>
        <end position="102"/>
    </location>
</feature>
<feature type="compositionally biased region" description="Low complexity" evidence="1">
    <location>
        <begin position="62"/>
        <end position="74"/>
    </location>
</feature>
<feature type="region of interest" description="Disordered" evidence="1">
    <location>
        <begin position="221"/>
        <end position="327"/>
    </location>
</feature>
<reference evidence="2 3" key="1">
    <citation type="submission" date="2016-07" db="EMBL/GenBank/DDBJ databases">
        <title>Pervasive Adenine N6-methylation of Active Genes in Fungi.</title>
        <authorList>
            <consortium name="DOE Joint Genome Institute"/>
            <person name="Mondo S.J."/>
            <person name="Dannebaum R.O."/>
            <person name="Kuo R.C."/>
            <person name="Labutti K."/>
            <person name="Haridas S."/>
            <person name="Kuo A."/>
            <person name="Salamov A."/>
            <person name="Ahrendt S.R."/>
            <person name="Lipzen A."/>
            <person name="Sullivan W."/>
            <person name="Andreopoulos W.B."/>
            <person name="Clum A."/>
            <person name="Lindquist E."/>
            <person name="Daum C."/>
            <person name="Ramamoorthy G.K."/>
            <person name="Gryganskyi A."/>
            <person name="Culley D."/>
            <person name="Magnuson J.K."/>
            <person name="James T.Y."/>
            <person name="O'Malley M.A."/>
            <person name="Stajich J.E."/>
            <person name="Spatafora J.W."/>
            <person name="Visel A."/>
            <person name="Grigoriev I.V."/>
        </authorList>
    </citation>
    <scope>NUCLEOTIDE SEQUENCE [LARGE SCALE GENOMIC DNA]</scope>
    <source>
        <strain evidence="2 3">62-1032</strain>
    </source>
</reference>
<feature type="compositionally biased region" description="Pro residues" evidence="1">
    <location>
        <begin position="75"/>
        <end position="85"/>
    </location>
</feature>
<feature type="region of interest" description="Disordered" evidence="1">
    <location>
        <begin position="48"/>
        <end position="109"/>
    </location>
</feature>
<accession>A0A1Y2CYR0</accession>
<comment type="caution">
    <text evidence="2">The sequence shown here is derived from an EMBL/GenBank/DDBJ whole genome shotgun (WGS) entry which is preliminary data.</text>
</comment>
<feature type="compositionally biased region" description="Low complexity" evidence="1">
    <location>
        <begin position="261"/>
        <end position="274"/>
    </location>
</feature>
<feature type="region of interest" description="Disordered" evidence="1">
    <location>
        <begin position="129"/>
        <end position="148"/>
    </location>
</feature>
<dbReference type="AlphaFoldDB" id="A0A1Y2CYR0"/>
<keyword evidence="3" id="KW-1185">Reference proteome</keyword>
<sequence>MDVPQHPQLATLLPAGLQYHPVRVVSAHSMTNLISFALQHLQSSEGSPLLLHTLPPAPAPNAPQTSTQPSSSRPAAPPAPQPTPTDTPTAAATSKSSKTAKSGKGIPTNPALSKLISIAEIVKRTYIPPAPPADAPKGAKGKGKKKATSGLHQYTYLGALEEIGLGELDTEQTEEERQEQVALEWITGGGSGSKRPRMRHTPFLIIVLSSSILIELEKHPGFTYQPPAPPTAPPKKPIAQQPPKRAAPTAEGEGEGEAMDVDAAAATEEGAPAAKEGDGTVKKKRKRSRNGTRSGRKKKGGEGATEAEGAEKAAEDEGEDMDVQADS</sequence>
<dbReference type="EMBL" id="MCGR01000106">
    <property type="protein sequence ID" value="ORY52181.1"/>
    <property type="molecule type" value="Genomic_DNA"/>
</dbReference>
<name>A0A1Y2CYR0_9BASI</name>
<protein>
    <submittedName>
        <fullName evidence="2">Uncharacterized protein</fullName>
    </submittedName>
</protein>
<proteinExistence type="predicted"/>
<dbReference type="STRING" id="106004.A0A1Y2CYR0"/>
<feature type="compositionally biased region" description="Basic residues" evidence="1">
    <location>
        <begin position="282"/>
        <end position="299"/>
    </location>
</feature>
<evidence type="ECO:0000313" key="3">
    <source>
        <dbReference type="Proteomes" id="UP000193467"/>
    </source>
</evidence>